<dbReference type="Proteomes" id="UP001141806">
    <property type="component" value="Unassembled WGS sequence"/>
</dbReference>
<evidence type="ECO:0000313" key="3">
    <source>
        <dbReference type="EMBL" id="KAJ4949814.1"/>
    </source>
</evidence>
<protein>
    <submittedName>
        <fullName evidence="3">Uncharacterized protein</fullName>
    </submittedName>
</protein>
<keyword evidence="4" id="KW-1185">Reference proteome</keyword>
<organism evidence="3 4">
    <name type="scientific">Protea cynaroides</name>
    <dbReference type="NCBI Taxonomy" id="273540"/>
    <lineage>
        <taxon>Eukaryota</taxon>
        <taxon>Viridiplantae</taxon>
        <taxon>Streptophyta</taxon>
        <taxon>Embryophyta</taxon>
        <taxon>Tracheophyta</taxon>
        <taxon>Spermatophyta</taxon>
        <taxon>Magnoliopsida</taxon>
        <taxon>Proteales</taxon>
        <taxon>Proteaceae</taxon>
        <taxon>Protea</taxon>
    </lineage>
</organism>
<comment type="caution">
    <text evidence="3">The sequence shown here is derived from an EMBL/GenBank/DDBJ whole genome shotgun (WGS) entry which is preliminary data.</text>
</comment>
<proteinExistence type="predicted"/>
<dbReference type="EMBL" id="JAMYWD010000304">
    <property type="protein sequence ID" value="KAJ4949814.1"/>
    <property type="molecule type" value="Genomic_DNA"/>
</dbReference>
<keyword evidence="1" id="KW-0175">Coiled coil</keyword>
<accession>A0A9Q0GM28</accession>
<sequence length="205" mass="22570">MATGTLQSLPSYIGPSATGSSCPMNMLSSLSITEFFSLGLERVKLFETDNTNLLQKFESGTRELESMNQEFKREKENVALERRKVFEEREVNVKEKERANELKAKLEDFPDLTTHASPKGVKGPDSTNPSDVPPNMATGTLQSLPSYIGPSATGSSCPMNMLSSLSITEDAEKEKTQHSNVEGNDVETSAQVEDEIPTLYEVENK</sequence>
<reference evidence="3" key="1">
    <citation type="journal article" date="2023" name="Plant J.">
        <title>The genome of the king protea, Protea cynaroides.</title>
        <authorList>
            <person name="Chang J."/>
            <person name="Duong T.A."/>
            <person name="Schoeman C."/>
            <person name="Ma X."/>
            <person name="Roodt D."/>
            <person name="Barker N."/>
            <person name="Li Z."/>
            <person name="Van de Peer Y."/>
            <person name="Mizrachi E."/>
        </authorList>
    </citation>
    <scope>NUCLEOTIDE SEQUENCE</scope>
    <source>
        <tissue evidence="3">Young leaves</tissue>
    </source>
</reference>
<feature type="coiled-coil region" evidence="1">
    <location>
        <begin position="57"/>
        <end position="97"/>
    </location>
</feature>
<feature type="region of interest" description="Disordered" evidence="2">
    <location>
        <begin position="104"/>
        <end position="205"/>
    </location>
</feature>
<feature type="compositionally biased region" description="Polar residues" evidence="2">
    <location>
        <begin position="152"/>
        <end position="167"/>
    </location>
</feature>
<name>A0A9Q0GM28_9MAGN</name>
<dbReference type="AlphaFoldDB" id="A0A9Q0GM28"/>
<evidence type="ECO:0000313" key="4">
    <source>
        <dbReference type="Proteomes" id="UP001141806"/>
    </source>
</evidence>
<feature type="compositionally biased region" description="Polar residues" evidence="2">
    <location>
        <begin position="178"/>
        <end position="191"/>
    </location>
</feature>
<gene>
    <name evidence="3" type="ORF">NE237_000142</name>
</gene>
<evidence type="ECO:0000256" key="1">
    <source>
        <dbReference type="SAM" id="Coils"/>
    </source>
</evidence>
<evidence type="ECO:0000256" key="2">
    <source>
        <dbReference type="SAM" id="MobiDB-lite"/>
    </source>
</evidence>